<dbReference type="GO" id="GO:0003964">
    <property type="term" value="F:RNA-directed DNA polymerase activity"/>
    <property type="evidence" value="ECO:0007669"/>
    <property type="project" value="UniProtKB-KW"/>
</dbReference>
<dbReference type="PANTHER" id="PTHR24559">
    <property type="entry name" value="TRANSPOSON TY3-I GAG-POL POLYPROTEIN"/>
    <property type="match status" value="1"/>
</dbReference>
<comment type="caution">
    <text evidence="1">The sequence shown here is derived from an EMBL/GenBank/DDBJ whole genome shotgun (WGS) entry which is preliminary data.</text>
</comment>
<evidence type="ECO:0000313" key="2">
    <source>
        <dbReference type="Proteomes" id="UP000325315"/>
    </source>
</evidence>
<dbReference type="OrthoDB" id="981817at2759"/>
<proteinExistence type="predicted"/>
<dbReference type="InterPro" id="IPR043128">
    <property type="entry name" value="Rev_trsase/Diguanyl_cyclase"/>
</dbReference>
<keyword evidence="1" id="KW-0808">Transferase</keyword>
<name>A0A5B6WR90_9ROSI</name>
<dbReference type="SUPFAM" id="SSF56672">
    <property type="entry name" value="DNA/RNA polymerases"/>
    <property type="match status" value="1"/>
</dbReference>
<keyword evidence="1" id="KW-0548">Nucleotidyltransferase</keyword>
<dbReference type="InterPro" id="IPR043502">
    <property type="entry name" value="DNA/RNA_pol_sf"/>
</dbReference>
<dbReference type="PANTHER" id="PTHR24559:SF444">
    <property type="entry name" value="REVERSE TRANSCRIPTASE DOMAIN-CONTAINING PROTEIN"/>
    <property type="match status" value="1"/>
</dbReference>
<dbReference type="Gene3D" id="3.10.10.10">
    <property type="entry name" value="HIV Type 1 Reverse Transcriptase, subunit A, domain 1"/>
    <property type="match status" value="1"/>
</dbReference>
<dbReference type="Proteomes" id="UP000325315">
    <property type="component" value="Unassembled WGS sequence"/>
</dbReference>
<keyword evidence="2" id="KW-1185">Reference proteome</keyword>
<dbReference type="EMBL" id="SMMG02000002">
    <property type="protein sequence ID" value="KAA3483796.1"/>
    <property type="molecule type" value="Genomic_DNA"/>
</dbReference>
<gene>
    <name evidence="1" type="ORF">EPI10_005936</name>
</gene>
<dbReference type="AlphaFoldDB" id="A0A5B6WR90"/>
<dbReference type="Gene3D" id="3.30.70.270">
    <property type="match status" value="1"/>
</dbReference>
<accession>A0A5B6WR90</accession>
<protein>
    <submittedName>
        <fullName evidence="1">RNA-directed DNA polymerase-like protein</fullName>
    </submittedName>
</protein>
<keyword evidence="1" id="KW-0695">RNA-directed DNA polymerase</keyword>
<sequence length="92" mass="11175">MNRDRNLRLCIDYCQLNKLTIKNKYPFSRTDVLFDQFWGALVFLKIDMRSRYYQLKVKDSDVMKNAFKTWYGHYEYLVIPFRITNALVAFMA</sequence>
<organism evidence="1 2">
    <name type="scientific">Gossypium australe</name>
    <dbReference type="NCBI Taxonomy" id="47621"/>
    <lineage>
        <taxon>Eukaryota</taxon>
        <taxon>Viridiplantae</taxon>
        <taxon>Streptophyta</taxon>
        <taxon>Embryophyta</taxon>
        <taxon>Tracheophyta</taxon>
        <taxon>Spermatophyta</taxon>
        <taxon>Magnoliopsida</taxon>
        <taxon>eudicotyledons</taxon>
        <taxon>Gunneridae</taxon>
        <taxon>Pentapetalae</taxon>
        <taxon>rosids</taxon>
        <taxon>malvids</taxon>
        <taxon>Malvales</taxon>
        <taxon>Malvaceae</taxon>
        <taxon>Malvoideae</taxon>
        <taxon>Gossypium</taxon>
    </lineage>
</organism>
<evidence type="ECO:0000313" key="1">
    <source>
        <dbReference type="EMBL" id="KAA3483796.1"/>
    </source>
</evidence>
<reference evidence="2" key="1">
    <citation type="journal article" date="2019" name="Plant Biotechnol. J.">
        <title>Genome sequencing of the Australian wild diploid species Gossypium australe highlights disease resistance and delayed gland morphogenesis.</title>
        <authorList>
            <person name="Cai Y."/>
            <person name="Cai X."/>
            <person name="Wang Q."/>
            <person name="Wang P."/>
            <person name="Zhang Y."/>
            <person name="Cai C."/>
            <person name="Xu Y."/>
            <person name="Wang K."/>
            <person name="Zhou Z."/>
            <person name="Wang C."/>
            <person name="Geng S."/>
            <person name="Li B."/>
            <person name="Dong Q."/>
            <person name="Hou Y."/>
            <person name="Wang H."/>
            <person name="Ai P."/>
            <person name="Liu Z."/>
            <person name="Yi F."/>
            <person name="Sun M."/>
            <person name="An G."/>
            <person name="Cheng J."/>
            <person name="Zhang Y."/>
            <person name="Shi Q."/>
            <person name="Xie Y."/>
            <person name="Shi X."/>
            <person name="Chang Y."/>
            <person name="Huang F."/>
            <person name="Chen Y."/>
            <person name="Hong S."/>
            <person name="Mi L."/>
            <person name="Sun Q."/>
            <person name="Zhang L."/>
            <person name="Zhou B."/>
            <person name="Peng R."/>
            <person name="Zhang X."/>
            <person name="Liu F."/>
        </authorList>
    </citation>
    <scope>NUCLEOTIDE SEQUENCE [LARGE SCALE GENOMIC DNA]</scope>
    <source>
        <strain evidence="2">cv. PA1801</strain>
    </source>
</reference>
<dbReference type="InterPro" id="IPR053134">
    <property type="entry name" value="RNA-dir_DNA_polymerase"/>
</dbReference>